<keyword evidence="1" id="KW-0732">Signal</keyword>
<dbReference type="CDD" id="cd02181">
    <property type="entry name" value="GH16_fungal_Lam16A_glucanase"/>
    <property type="match status" value="1"/>
</dbReference>
<dbReference type="Pfam" id="PF26113">
    <property type="entry name" value="GH16_XgeA"/>
    <property type="match status" value="1"/>
</dbReference>
<gene>
    <name evidence="3" type="ORF">FA15DRAFT_596418</name>
</gene>
<protein>
    <submittedName>
        <fullName evidence="3">Glycoside hydrolase family 16 protein</fullName>
    </submittedName>
</protein>
<keyword evidence="4" id="KW-1185">Reference proteome</keyword>
<dbReference type="SUPFAM" id="SSF49899">
    <property type="entry name" value="Concanavalin A-like lectins/glucanases"/>
    <property type="match status" value="1"/>
</dbReference>
<feature type="domain" description="GH16" evidence="2">
    <location>
        <begin position="40"/>
        <end position="286"/>
    </location>
</feature>
<feature type="signal peptide" evidence="1">
    <location>
        <begin position="1"/>
        <end position="24"/>
    </location>
</feature>
<dbReference type="InterPro" id="IPR050546">
    <property type="entry name" value="Glycosyl_Hydrlase_16"/>
</dbReference>
<dbReference type="AlphaFoldDB" id="A0A5C3KPM3"/>
<dbReference type="GO" id="GO:0009251">
    <property type="term" value="P:glucan catabolic process"/>
    <property type="evidence" value="ECO:0007669"/>
    <property type="project" value="TreeGrafter"/>
</dbReference>
<reference evidence="3 4" key="1">
    <citation type="journal article" date="2019" name="Nat. Ecol. Evol.">
        <title>Megaphylogeny resolves global patterns of mushroom evolution.</title>
        <authorList>
            <person name="Varga T."/>
            <person name="Krizsan K."/>
            <person name="Foldi C."/>
            <person name="Dima B."/>
            <person name="Sanchez-Garcia M."/>
            <person name="Sanchez-Ramirez S."/>
            <person name="Szollosi G.J."/>
            <person name="Szarkandi J.G."/>
            <person name="Papp V."/>
            <person name="Albert L."/>
            <person name="Andreopoulos W."/>
            <person name="Angelini C."/>
            <person name="Antonin V."/>
            <person name="Barry K.W."/>
            <person name="Bougher N.L."/>
            <person name="Buchanan P."/>
            <person name="Buyck B."/>
            <person name="Bense V."/>
            <person name="Catcheside P."/>
            <person name="Chovatia M."/>
            <person name="Cooper J."/>
            <person name="Damon W."/>
            <person name="Desjardin D."/>
            <person name="Finy P."/>
            <person name="Geml J."/>
            <person name="Haridas S."/>
            <person name="Hughes K."/>
            <person name="Justo A."/>
            <person name="Karasinski D."/>
            <person name="Kautmanova I."/>
            <person name="Kiss B."/>
            <person name="Kocsube S."/>
            <person name="Kotiranta H."/>
            <person name="LaButti K.M."/>
            <person name="Lechner B.E."/>
            <person name="Liimatainen K."/>
            <person name="Lipzen A."/>
            <person name="Lukacs Z."/>
            <person name="Mihaltcheva S."/>
            <person name="Morgado L.N."/>
            <person name="Niskanen T."/>
            <person name="Noordeloos M.E."/>
            <person name="Ohm R.A."/>
            <person name="Ortiz-Santana B."/>
            <person name="Ovrebo C."/>
            <person name="Racz N."/>
            <person name="Riley R."/>
            <person name="Savchenko A."/>
            <person name="Shiryaev A."/>
            <person name="Soop K."/>
            <person name="Spirin V."/>
            <person name="Szebenyi C."/>
            <person name="Tomsovsky M."/>
            <person name="Tulloss R.E."/>
            <person name="Uehling J."/>
            <person name="Grigoriev I.V."/>
            <person name="Vagvolgyi C."/>
            <person name="Papp T."/>
            <person name="Martin F.M."/>
            <person name="Miettinen O."/>
            <person name="Hibbett D.S."/>
            <person name="Nagy L.G."/>
        </authorList>
    </citation>
    <scope>NUCLEOTIDE SEQUENCE [LARGE SCALE GENOMIC DNA]</scope>
    <source>
        <strain evidence="3 4">CBS 121175</strain>
    </source>
</reference>
<evidence type="ECO:0000313" key="3">
    <source>
        <dbReference type="EMBL" id="TFK22266.1"/>
    </source>
</evidence>
<keyword evidence="3" id="KW-0378">Hydrolase</keyword>
<dbReference type="Gene3D" id="2.60.120.200">
    <property type="match status" value="1"/>
</dbReference>
<dbReference type="GO" id="GO:0004553">
    <property type="term" value="F:hydrolase activity, hydrolyzing O-glycosyl compounds"/>
    <property type="evidence" value="ECO:0007669"/>
    <property type="project" value="InterPro"/>
</dbReference>
<evidence type="ECO:0000313" key="4">
    <source>
        <dbReference type="Proteomes" id="UP000307440"/>
    </source>
</evidence>
<feature type="chain" id="PRO_5023102821" evidence="1">
    <location>
        <begin position="25"/>
        <end position="316"/>
    </location>
</feature>
<dbReference type="STRING" id="230819.A0A5C3KPM3"/>
<organism evidence="3 4">
    <name type="scientific">Coprinopsis marcescibilis</name>
    <name type="common">Agaric fungus</name>
    <name type="synonym">Psathyrella marcescibilis</name>
    <dbReference type="NCBI Taxonomy" id="230819"/>
    <lineage>
        <taxon>Eukaryota</taxon>
        <taxon>Fungi</taxon>
        <taxon>Dikarya</taxon>
        <taxon>Basidiomycota</taxon>
        <taxon>Agaricomycotina</taxon>
        <taxon>Agaricomycetes</taxon>
        <taxon>Agaricomycetidae</taxon>
        <taxon>Agaricales</taxon>
        <taxon>Agaricineae</taxon>
        <taxon>Psathyrellaceae</taxon>
        <taxon>Coprinopsis</taxon>
    </lineage>
</organism>
<evidence type="ECO:0000256" key="1">
    <source>
        <dbReference type="SAM" id="SignalP"/>
    </source>
</evidence>
<dbReference type="PANTHER" id="PTHR10963:SF24">
    <property type="entry name" value="GLYCOSIDASE C21B10.07-RELATED"/>
    <property type="match status" value="1"/>
</dbReference>
<proteinExistence type="predicted"/>
<name>A0A5C3KPM3_COPMA</name>
<dbReference type="PROSITE" id="PS51762">
    <property type="entry name" value="GH16_2"/>
    <property type="match status" value="1"/>
</dbReference>
<sequence>MSRKLRPSIIALLSLYLQVPFAISVKYTLSESIVGNAFYDKFTWFDIPDWNHGRVNYTDRETSRRLNLTYASSDTFILRSDFTTVLDPAGPGRNSVRIISKQTYTTHVAIFDVRHMPEGCGTWPAIWETKQDGWPNGGELDIVEGINNQTPNLVSVHTSPNCTMPRDRNQTGTPASLTCDGGCNVRMRSRESFGPAFNANGGGWFAVERRPDFIKVWFWPRKGGVAAPRDVISPGTSATTEAWGIPDALFATTPSCDLAAKFRENAIIINLNFCGDWAGSQYGASGCPSTCANFVNTNTAYYWNAYFDIASIRIYL</sequence>
<dbReference type="EMBL" id="ML210245">
    <property type="protein sequence ID" value="TFK22266.1"/>
    <property type="molecule type" value="Genomic_DNA"/>
</dbReference>
<accession>A0A5C3KPM3</accession>
<dbReference type="Proteomes" id="UP000307440">
    <property type="component" value="Unassembled WGS sequence"/>
</dbReference>
<dbReference type="PANTHER" id="PTHR10963">
    <property type="entry name" value="GLYCOSYL HYDROLASE-RELATED"/>
    <property type="match status" value="1"/>
</dbReference>
<dbReference type="InterPro" id="IPR013320">
    <property type="entry name" value="ConA-like_dom_sf"/>
</dbReference>
<evidence type="ECO:0000259" key="2">
    <source>
        <dbReference type="PROSITE" id="PS51762"/>
    </source>
</evidence>
<dbReference type="OrthoDB" id="192832at2759"/>
<dbReference type="InterPro" id="IPR000757">
    <property type="entry name" value="Beta-glucanase-like"/>
</dbReference>